<feature type="compositionally biased region" description="Low complexity" evidence="1">
    <location>
        <begin position="662"/>
        <end position="675"/>
    </location>
</feature>
<dbReference type="GO" id="GO:0016020">
    <property type="term" value="C:membrane"/>
    <property type="evidence" value="ECO:0007669"/>
    <property type="project" value="TreeGrafter"/>
</dbReference>
<dbReference type="Pfam" id="PF24495">
    <property type="entry name" value="Ig_TMEM131_2"/>
    <property type="match status" value="1"/>
</dbReference>
<feature type="compositionally biased region" description="Low complexity" evidence="1">
    <location>
        <begin position="754"/>
        <end position="768"/>
    </location>
</feature>
<feature type="domain" description="TMEM131 second Ig-like" evidence="2">
    <location>
        <begin position="23"/>
        <end position="68"/>
    </location>
</feature>
<dbReference type="EMBL" id="VLTL01000208">
    <property type="protein sequence ID" value="KAA0152452.1"/>
    <property type="molecule type" value="Genomic_DNA"/>
</dbReference>
<reference evidence="3 4" key="1">
    <citation type="submission" date="2019-07" db="EMBL/GenBank/DDBJ databases">
        <title>Genomes of Cafeteria roenbergensis.</title>
        <authorList>
            <person name="Fischer M.G."/>
            <person name="Hackl T."/>
            <person name="Roman M."/>
        </authorList>
    </citation>
    <scope>NUCLEOTIDE SEQUENCE [LARGE SCALE GENOMIC DNA]</scope>
    <source>
        <strain evidence="3 4">RCC970-E3</strain>
    </source>
</reference>
<evidence type="ECO:0000313" key="3">
    <source>
        <dbReference type="EMBL" id="KAA0152452.1"/>
    </source>
</evidence>
<dbReference type="InterPro" id="IPR039877">
    <property type="entry name" value="TMEM131-like"/>
</dbReference>
<feature type="region of interest" description="Disordered" evidence="1">
    <location>
        <begin position="342"/>
        <end position="434"/>
    </location>
</feature>
<evidence type="ECO:0000259" key="2">
    <source>
        <dbReference type="Pfam" id="PF24495"/>
    </source>
</evidence>
<protein>
    <recommendedName>
        <fullName evidence="2">TMEM131 second Ig-like domain-containing protein</fullName>
    </recommendedName>
</protein>
<accession>A0A5A8CHC2</accession>
<gene>
    <name evidence="3" type="ORF">FNF28_07039</name>
</gene>
<comment type="caution">
    <text evidence="3">The sequence shown here is derived from an EMBL/GenBank/DDBJ whole genome shotgun (WGS) entry which is preliminary data.</text>
</comment>
<feature type="region of interest" description="Disordered" evidence="1">
    <location>
        <begin position="1158"/>
        <end position="1182"/>
    </location>
</feature>
<dbReference type="PANTHER" id="PTHR22050:SF0">
    <property type="entry name" value="TRANSMEMBRANE PROTEIN 131 HOMOLOG"/>
    <property type="match status" value="1"/>
</dbReference>
<evidence type="ECO:0000313" key="4">
    <source>
        <dbReference type="Proteomes" id="UP000324907"/>
    </source>
</evidence>
<name>A0A5A8CHC2_CAFRO</name>
<feature type="region of interest" description="Disordered" evidence="1">
    <location>
        <begin position="1290"/>
        <end position="1347"/>
    </location>
</feature>
<feature type="compositionally biased region" description="Acidic residues" evidence="1">
    <location>
        <begin position="391"/>
        <end position="415"/>
    </location>
</feature>
<feature type="region of interest" description="Disordered" evidence="1">
    <location>
        <begin position="662"/>
        <end position="776"/>
    </location>
</feature>
<evidence type="ECO:0000256" key="1">
    <source>
        <dbReference type="SAM" id="MobiDB-lite"/>
    </source>
</evidence>
<proteinExistence type="predicted"/>
<organism evidence="3 4">
    <name type="scientific">Cafeteria roenbergensis</name>
    <name type="common">Marine flagellate</name>
    <dbReference type="NCBI Taxonomy" id="33653"/>
    <lineage>
        <taxon>Eukaryota</taxon>
        <taxon>Sar</taxon>
        <taxon>Stramenopiles</taxon>
        <taxon>Bigyra</taxon>
        <taxon>Opalozoa</taxon>
        <taxon>Bicosoecida</taxon>
        <taxon>Cafeteriaceae</taxon>
        <taxon>Cafeteria</taxon>
    </lineage>
</organism>
<dbReference type="PANTHER" id="PTHR22050">
    <property type="entry name" value="RW1 PROTEIN HOMOLOG"/>
    <property type="match status" value="1"/>
</dbReference>
<dbReference type="Proteomes" id="UP000324907">
    <property type="component" value="Unassembled WGS sequence"/>
</dbReference>
<feature type="compositionally biased region" description="Acidic residues" evidence="1">
    <location>
        <begin position="725"/>
        <end position="734"/>
    </location>
</feature>
<dbReference type="InterPro" id="IPR056311">
    <property type="entry name" value="TMEM131_Ig_2"/>
</dbReference>
<sequence length="1347" mass="137249">MLRLNTSLGEVFVEVEAENVPSPYRVQPNVGRRFPLGMAVQPRVKLFNPHPEPLRITQVSTVRGVVTVHPILADGAAGVVVPPMSEREVARIVASPSQPGRVADLIRIAFRDTTLVVPFDAYFARPGVLVEPGHVDAGLVQVRFRNTFAATLTVESVVSSSPRVVVLAAGTRSPTHRNGGTEAVTVAVLLGAESDSAIQPAWSRHCGDDVHPASSARSGASLRASPCLSPARGFALSADVPPPAAVRASLFVNASITLPASRSAGSHTGRAALHTTSLFRFPFEGVSGQITVQAARACVWDAAFFASDVREGGPSACAHPPAGLVPALRRLERRWIDLSHADPAAGRRAGGSHDGAVERDASSRSGAVTNAKELGDGRSEVEGGAGHAGSADDDLEELDEEGEEEVWEEGQEEDGASGGDGSRGGATASSRGLRHGGRVAIPAVSVHGFEESGRGIACVRTAWSHGRLRGSHLPDDGSFAASSRSPLQVALDPETGDAAELPGAGHTVSPFAALTGAAEACRARLGAWYAAARMDGCLPLGWLARQAAENSGASEPLLDRRVECLRFRPPAHNQPTGSRRGALSVPLPRSAPSWASFGDLATRRRRLLQVPLHNDGPFPLHLLRVSLRADLVRLLGLQLVGVLHGETRLDLLPPASPARMSARAAMRAEQAAAEADTGPGAEADPSFAAGGRQRPARSPSAGGRPWIRWPENPDWPAAPLRVECADTDTTEEFSSDFVPERDAAGGSAAGGSGDLSSNNNSNSNSNSGQATPADTPVEHEVQVEAADAVVLVTDWGTQAVGLRGRVVAASLNLLAPVPPASSGPPPPSLRAGLNNEDLSPLQVQRMTQDILPQPRPAARNHTASQAPGDAAAAVAAEVAEAVPVAAVPAAYLGHAHMEPHAFAFVAGAAPHGSAASVRLGLVAAVSVQALLPLGREEAPPVQARSSATLLWARPLPASRCAASADGRPARLRVVLQSGGELLVLVQPGRGGSPADAGDRSVADCPVHDVATAGAPATGQRDEVRVVFGLSTGEVSVCTVVVPRFTPSVARFLGMPPPASSPIGVDPDGELGRSLTASGVAAQQGWAAWPWPEMGRAYQQQAAKVQPPAAAAGAGVSGAIREADEGLLGGLSLEGGRQTGSHEAGGDVGLVGPFGLAGLEGSSGAEERAPAPGDAFGRQEDESLPGAVPQWSMEAVLGVSGGFGLHHSIGHDELDSGAAGGRGGEAERESAGLAWGADSAAGIGVGDGGYGDGILPPVASPVGLGGGSPQEALGGFPLAFGALGGGTGLGPDSGMDWSGPSLGLGLGPATLADDVDMPTTPAASRPPSPSGSAGEADASHRGVSWGSE</sequence>